<evidence type="ECO:0000256" key="1">
    <source>
        <dbReference type="SAM" id="MobiDB-lite"/>
    </source>
</evidence>
<evidence type="ECO:0000313" key="3">
    <source>
        <dbReference type="EMBL" id="KAK2609519.1"/>
    </source>
</evidence>
<dbReference type="Proteomes" id="UP001265746">
    <property type="component" value="Unassembled WGS sequence"/>
</dbReference>
<organism evidence="3 4">
    <name type="scientific">Phomopsis amygdali</name>
    <name type="common">Fusicoccum amygdali</name>
    <dbReference type="NCBI Taxonomy" id="1214568"/>
    <lineage>
        <taxon>Eukaryota</taxon>
        <taxon>Fungi</taxon>
        <taxon>Dikarya</taxon>
        <taxon>Ascomycota</taxon>
        <taxon>Pezizomycotina</taxon>
        <taxon>Sordariomycetes</taxon>
        <taxon>Sordariomycetidae</taxon>
        <taxon>Diaporthales</taxon>
        <taxon>Diaporthaceae</taxon>
        <taxon>Diaporthe</taxon>
    </lineage>
</organism>
<feature type="compositionally biased region" description="Polar residues" evidence="1">
    <location>
        <begin position="15"/>
        <end position="26"/>
    </location>
</feature>
<dbReference type="PANTHER" id="PTHR35910">
    <property type="entry name" value="2EXR DOMAIN-CONTAINING PROTEIN"/>
    <property type="match status" value="1"/>
</dbReference>
<feature type="domain" description="2EXR" evidence="2">
    <location>
        <begin position="54"/>
        <end position="129"/>
    </location>
</feature>
<reference evidence="3" key="1">
    <citation type="submission" date="2023-06" db="EMBL/GenBank/DDBJ databases">
        <authorList>
            <person name="Noh H."/>
        </authorList>
    </citation>
    <scope>NUCLEOTIDE SEQUENCE</scope>
    <source>
        <strain evidence="3">DUCC20226</strain>
    </source>
</reference>
<evidence type="ECO:0000313" key="4">
    <source>
        <dbReference type="Proteomes" id="UP001265746"/>
    </source>
</evidence>
<keyword evidence="4" id="KW-1185">Reference proteome</keyword>
<sequence length="331" mass="38266">MVRTRKKEYDKALRHQQQPAAGQTTNVVPVASEGNENDASETLLFGKKMHSRTFTRFRELPVELRLMIWKFAMVPRLVMVNFKDAETRSQARRRKTQRSSEIHAIPALLAVNNEARSIAIRTYTWRFTIYINLRHHGLFGRGEWEHARARVVMSPEDTLGFFRCEVYHRRTVSVSGCNIEEPDSSSPWARHPTSTVSPVSLKKVAILGWAIKSNPRIVKALNSSIWDLDSILHSDSTGARTLRPPHGPWQCYDELAKFHEKRNIVIRTATEDKSFREWAENYVATRRPYHTNPYQKVKNQDPDILACEFKNGKPGAVQWSTFRDMLSSVHR</sequence>
<protein>
    <recommendedName>
        <fullName evidence="2">2EXR domain-containing protein</fullName>
    </recommendedName>
</protein>
<dbReference type="Pfam" id="PF20150">
    <property type="entry name" value="2EXR"/>
    <property type="match status" value="1"/>
</dbReference>
<dbReference type="PANTHER" id="PTHR35910:SF6">
    <property type="entry name" value="2EXR DOMAIN-CONTAINING PROTEIN"/>
    <property type="match status" value="1"/>
</dbReference>
<proteinExistence type="predicted"/>
<dbReference type="AlphaFoldDB" id="A0AAD9W4H0"/>
<evidence type="ECO:0000259" key="2">
    <source>
        <dbReference type="Pfam" id="PF20150"/>
    </source>
</evidence>
<dbReference type="InterPro" id="IPR045518">
    <property type="entry name" value="2EXR"/>
</dbReference>
<name>A0AAD9W4H0_PHOAM</name>
<dbReference type="EMBL" id="JAUJFL010000002">
    <property type="protein sequence ID" value="KAK2609519.1"/>
    <property type="molecule type" value="Genomic_DNA"/>
</dbReference>
<accession>A0AAD9W4H0</accession>
<feature type="region of interest" description="Disordered" evidence="1">
    <location>
        <begin position="1"/>
        <end position="26"/>
    </location>
</feature>
<comment type="caution">
    <text evidence="3">The sequence shown here is derived from an EMBL/GenBank/DDBJ whole genome shotgun (WGS) entry which is preliminary data.</text>
</comment>
<gene>
    <name evidence="3" type="ORF">N8I77_003016</name>
</gene>